<organism evidence="1 2">
    <name type="scientific">Ambrosiozyma monospora</name>
    <name type="common">Yeast</name>
    <name type="synonym">Endomycopsis monosporus</name>
    <dbReference type="NCBI Taxonomy" id="43982"/>
    <lineage>
        <taxon>Eukaryota</taxon>
        <taxon>Fungi</taxon>
        <taxon>Dikarya</taxon>
        <taxon>Ascomycota</taxon>
        <taxon>Saccharomycotina</taxon>
        <taxon>Pichiomycetes</taxon>
        <taxon>Pichiales</taxon>
        <taxon>Pichiaceae</taxon>
        <taxon>Ambrosiozyma</taxon>
    </lineage>
</organism>
<reference evidence="1" key="1">
    <citation type="submission" date="2023-04" db="EMBL/GenBank/DDBJ databases">
        <title>Ambrosiozyma monospora NBRC 10751.</title>
        <authorList>
            <person name="Ichikawa N."/>
            <person name="Sato H."/>
            <person name="Tonouchi N."/>
        </authorList>
    </citation>
    <scope>NUCLEOTIDE SEQUENCE</scope>
    <source>
        <strain evidence="1">NBRC 10751</strain>
    </source>
</reference>
<sequence>MLFTTAIQSLTSGVNTLIRTPTEVSIPTTFLLVFILEDLEIKSDSVEFIDSILKPQLDLKKLSTLSASTMPARSTRSNKVFKPVTASTNIYPNVPVSSFDSMRFVSAYAAMNH</sequence>
<evidence type="ECO:0000313" key="2">
    <source>
        <dbReference type="Proteomes" id="UP001165064"/>
    </source>
</evidence>
<dbReference type="Proteomes" id="UP001165064">
    <property type="component" value="Unassembled WGS sequence"/>
</dbReference>
<accession>A0ACB5SZ70</accession>
<name>A0ACB5SZ70_AMBMO</name>
<dbReference type="EMBL" id="BSXS01001695">
    <property type="protein sequence ID" value="GME76959.1"/>
    <property type="molecule type" value="Genomic_DNA"/>
</dbReference>
<protein>
    <submittedName>
        <fullName evidence="1">Unnamed protein product</fullName>
    </submittedName>
</protein>
<evidence type="ECO:0000313" key="1">
    <source>
        <dbReference type="EMBL" id="GME76959.1"/>
    </source>
</evidence>
<keyword evidence="2" id="KW-1185">Reference proteome</keyword>
<comment type="caution">
    <text evidence="1">The sequence shown here is derived from an EMBL/GenBank/DDBJ whole genome shotgun (WGS) entry which is preliminary data.</text>
</comment>
<gene>
    <name evidence="1" type="ORF">Amon02_000284200</name>
</gene>
<proteinExistence type="predicted"/>